<dbReference type="EMBL" id="CAJVCH010345189">
    <property type="protein sequence ID" value="CAG7815483.1"/>
    <property type="molecule type" value="Genomic_DNA"/>
</dbReference>
<dbReference type="PANTHER" id="PTHR31184">
    <property type="entry name" value="HUNTINGTIN-INTERACTING PROTEIN K FAMILY MEMBER"/>
    <property type="match status" value="1"/>
</dbReference>
<dbReference type="InterPro" id="IPR038922">
    <property type="entry name" value="HYPK_UBA"/>
</dbReference>
<dbReference type="Pfam" id="PF19026">
    <property type="entry name" value="UBA_HYPK"/>
    <property type="match status" value="1"/>
</dbReference>
<keyword evidence="5" id="KW-1185">Reference proteome</keyword>
<organism evidence="4 5">
    <name type="scientific">Allacma fusca</name>
    <dbReference type="NCBI Taxonomy" id="39272"/>
    <lineage>
        <taxon>Eukaryota</taxon>
        <taxon>Metazoa</taxon>
        <taxon>Ecdysozoa</taxon>
        <taxon>Arthropoda</taxon>
        <taxon>Hexapoda</taxon>
        <taxon>Collembola</taxon>
        <taxon>Symphypleona</taxon>
        <taxon>Sminthuridae</taxon>
        <taxon>Allacma</taxon>
    </lineage>
</organism>
<dbReference type="OrthoDB" id="285219at2759"/>
<dbReference type="Proteomes" id="UP000708208">
    <property type="component" value="Unassembled WGS sequence"/>
</dbReference>
<dbReference type="CDD" id="cd14361">
    <property type="entry name" value="UBA_HYPK"/>
    <property type="match status" value="1"/>
</dbReference>
<feature type="region of interest" description="Disordered" evidence="2">
    <location>
        <begin position="1"/>
        <end position="29"/>
    </location>
</feature>
<keyword evidence="1" id="KW-0175">Coiled coil</keyword>
<evidence type="ECO:0000256" key="2">
    <source>
        <dbReference type="SAM" id="MobiDB-lite"/>
    </source>
</evidence>
<dbReference type="InterPro" id="IPR044034">
    <property type="entry name" value="NAC-like_UBA"/>
</dbReference>
<feature type="domain" description="Nascent polypeptide-associated complex subunit alpha-like UBA" evidence="3">
    <location>
        <begin position="76"/>
        <end position="116"/>
    </location>
</feature>
<dbReference type="AlphaFoldDB" id="A0A8J2KEY0"/>
<evidence type="ECO:0000259" key="3">
    <source>
        <dbReference type="Pfam" id="PF19026"/>
    </source>
</evidence>
<dbReference type="GO" id="GO:0050821">
    <property type="term" value="P:protein stabilization"/>
    <property type="evidence" value="ECO:0007669"/>
    <property type="project" value="TreeGrafter"/>
</dbReference>
<dbReference type="PANTHER" id="PTHR31184:SF2">
    <property type="entry name" value="HUNTINGTIN-INTERACTING PROTEIN K"/>
    <property type="match status" value="1"/>
</dbReference>
<reference evidence="4" key="1">
    <citation type="submission" date="2021-06" db="EMBL/GenBank/DDBJ databases">
        <authorList>
            <person name="Hodson N. C."/>
            <person name="Mongue J. A."/>
            <person name="Jaron S. K."/>
        </authorList>
    </citation>
    <scope>NUCLEOTIDE SEQUENCE</scope>
</reference>
<dbReference type="InterPro" id="IPR052617">
    <property type="entry name" value="Huntingtin-int_K"/>
</dbReference>
<evidence type="ECO:0000313" key="5">
    <source>
        <dbReference type="Proteomes" id="UP000708208"/>
    </source>
</evidence>
<feature type="compositionally biased region" description="Acidic residues" evidence="2">
    <location>
        <begin position="7"/>
        <end position="17"/>
    </location>
</feature>
<feature type="compositionally biased region" description="Basic and acidic residues" evidence="2">
    <location>
        <begin position="18"/>
        <end position="29"/>
    </location>
</feature>
<protein>
    <recommendedName>
        <fullName evidence="3">Nascent polypeptide-associated complex subunit alpha-like UBA domain-containing protein</fullName>
    </recommendedName>
</protein>
<name>A0A8J2KEY0_9HEXA</name>
<gene>
    <name evidence="4" type="ORF">AFUS01_LOCUS26159</name>
</gene>
<feature type="coiled-coil region" evidence="1">
    <location>
        <begin position="80"/>
        <end position="107"/>
    </location>
</feature>
<comment type="caution">
    <text evidence="4">The sequence shown here is derived from an EMBL/GenBank/DDBJ whole genome shotgun (WGS) entry which is preliminary data.</text>
</comment>
<evidence type="ECO:0000313" key="4">
    <source>
        <dbReference type="EMBL" id="CAG7815483.1"/>
    </source>
</evidence>
<accession>A0A8J2KEY0</accession>
<dbReference type="GO" id="GO:0043066">
    <property type="term" value="P:negative regulation of apoptotic process"/>
    <property type="evidence" value="ECO:0007669"/>
    <property type="project" value="TreeGrafter"/>
</dbReference>
<proteinExistence type="predicted"/>
<evidence type="ECO:0000256" key="1">
    <source>
        <dbReference type="SAM" id="Coils"/>
    </source>
</evidence>
<sequence length="117" mass="13117">MEHENDIDQDLAEESEVDEKKKVKEKRHDAGAADLEKVTDYAEETEISASDISGVMGIIGQEVAGRMAKETELLKVQVRREDVQLLVQELEINQEKAERALREHGGNLMDTLVALTN</sequence>